<dbReference type="PROSITE" id="PS51257">
    <property type="entry name" value="PROKAR_LIPOPROTEIN"/>
    <property type="match status" value="1"/>
</dbReference>
<accession>A0A2A9D0B8</accession>
<evidence type="ECO:0000313" key="4">
    <source>
        <dbReference type="Proteomes" id="UP000224915"/>
    </source>
</evidence>
<dbReference type="RefSeq" id="WP_098469143.1">
    <property type="nucleotide sequence ID" value="NZ_PDJD01000001.1"/>
</dbReference>
<dbReference type="AlphaFoldDB" id="A0A2A9D0B8"/>
<evidence type="ECO:0000256" key="1">
    <source>
        <dbReference type="SAM" id="MobiDB-lite"/>
    </source>
</evidence>
<dbReference type="Proteomes" id="UP000224915">
    <property type="component" value="Unassembled WGS sequence"/>
</dbReference>
<keyword evidence="4" id="KW-1185">Reference proteome</keyword>
<dbReference type="EMBL" id="PDJD01000001">
    <property type="protein sequence ID" value="PFG20114.1"/>
    <property type="molecule type" value="Genomic_DNA"/>
</dbReference>
<sequence length="203" mass="21375">MTRRTGTGRGGAALATCAGIVVGILAACTPGADPTPSQPAPSATSTATVAPTQSAGPWWNEEQRAFLEQATAFYLDLHERYLLAMATGFADEGNTAALLAAHADQAREALLTEQRQALEDELTFAGKPEIAILGASSLNLTDYVSGVVLEVCLDWSPVQFTVRGEPVEQGELGVTQLRESIVRAPDGTLRLHASEPVDDLDCP</sequence>
<name>A0A2A9D0B8_9MICO</name>
<feature type="compositionally biased region" description="Low complexity" evidence="1">
    <location>
        <begin position="40"/>
        <end position="55"/>
    </location>
</feature>
<organism evidence="3 4">
    <name type="scientific">Serinibacter salmoneus</name>
    <dbReference type="NCBI Taxonomy" id="556530"/>
    <lineage>
        <taxon>Bacteria</taxon>
        <taxon>Bacillati</taxon>
        <taxon>Actinomycetota</taxon>
        <taxon>Actinomycetes</taxon>
        <taxon>Micrococcales</taxon>
        <taxon>Beutenbergiaceae</taxon>
        <taxon>Serinibacter</taxon>
    </lineage>
</organism>
<reference evidence="3 4" key="1">
    <citation type="submission" date="2017-10" db="EMBL/GenBank/DDBJ databases">
        <title>Sequencing the genomes of 1000 actinobacteria strains.</title>
        <authorList>
            <person name="Klenk H.-P."/>
        </authorList>
    </citation>
    <scope>NUCLEOTIDE SEQUENCE [LARGE SCALE GENOMIC DNA]</scope>
    <source>
        <strain evidence="3 4">DSM 21801</strain>
    </source>
</reference>
<feature type="chain" id="PRO_5012834760" evidence="2">
    <location>
        <begin position="27"/>
        <end position="203"/>
    </location>
</feature>
<protein>
    <submittedName>
        <fullName evidence="3">Uncharacterized protein</fullName>
    </submittedName>
</protein>
<comment type="caution">
    <text evidence="3">The sequence shown here is derived from an EMBL/GenBank/DDBJ whole genome shotgun (WGS) entry which is preliminary data.</text>
</comment>
<keyword evidence="2" id="KW-0732">Signal</keyword>
<gene>
    <name evidence="3" type="ORF">ATL40_1699</name>
</gene>
<feature type="signal peptide" evidence="2">
    <location>
        <begin position="1"/>
        <end position="26"/>
    </location>
</feature>
<evidence type="ECO:0000256" key="2">
    <source>
        <dbReference type="SAM" id="SignalP"/>
    </source>
</evidence>
<feature type="region of interest" description="Disordered" evidence="1">
    <location>
        <begin position="32"/>
        <end position="55"/>
    </location>
</feature>
<proteinExistence type="predicted"/>
<evidence type="ECO:0000313" key="3">
    <source>
        <dbReference type="EMBL" id="PFG20114.1"/>
    </source>
</evidence>